<feature type="domain" description="Fibronectin type-III" evidence="4">
    <location>
        <begin position="757"/>
        <end position="844"/>
    </location>
</feature>
<dbReference type="InterPro" id="IPR036116">
    <property type="entry name" value="FN3_sf"/>
</dbReference>
<keyword evidence="5" id="KW-0482">Metalloprotease</keyword>
<dbReference type="InterPro" id="IPR003961">
    <property type="entry name" value="FN3_dom"/>
</dbReference>
<keyword evidence="5" id="KW-0378">Hydrolase</keyword>
<dbReference type="GO" id="GO:0006508">
    <property type="term" value="P:proteolysis"/>
    <property type="evidence" value="ECO:0007669"/>
    <property type="project" value="UniProtKB-KW"/>
</dbReference>
<dbReference type="SUPFAM" id="SSF55486">
    <property type="entry name" value="Metalloproteases ('zincins'), catalytic domain"/>
    <property type="match status" value="1"/>
</dbReference>
<dbReference type="Gene3D" id="3.40.390.10">
    <property type="entry name" value="Collagenase (Catalytic Domain)"/>
    <property type="match status" value="1"/>
</dbReference>
<feature type="signal peptide" evidence="3">
    <location>
        <begin position="1"/>
        <end position="18"/>
    </location>
</feature>
<dbReference type="Pfam" id="PF00041">
    <property type="entry name" value="fn3"/>
    <property type="match status" value="2"/>
</dbReference>
<evidence type="ECO:0000313" key="5">
    <source>
        <dbReference type="EMBL" id="ATB19431.1"/>
    </source>
</evidence>
<dbReference type="CDD" id="cd00063">
    <property type="entry name" value="FN3"/>
    <property type="match status" value="2"/>
</dbReference>
<name>A0A290DAL0_9FLAO</name>
<reference evidence="5" key="1">
    <citation type="submission" date="2017-07" db="EMBL/GenBank/DDBJ databases">
        <title>The type IX secretion system is required for virulence of the fish pathogen Flavobacterium columnare.</title>
        <authorList>
            <person name="Li N."/>
            <person name="Zhu Y."/>
            <person name="LaFrentz B.R."/>
            <person name="Evenhuis J.P."/>
            <person name="Hunnicutt D.H."/>
            <person name="Conrad R.A."/>
            <person name="Barbier P."/>
            <person name="Gullstrand C.W."/>
            <person name="Roets J.E."/>
            <person name="Powers J.L."/>
            <person name="Kulkarni S.S."/>
            <person name="Erbes D.H."/>
            <person name="Garcia J.C."/>
            <person name="Nie P."/>
            <person name="McBride M.J."/>
        </authorList>
    </citation>
    <scope>NUCLEOTIDE SEQUENCE</scope>
    <source>
        <strain evidence="5">IA-S-4</strain>
    </source>
</reference>
<dbReference type="InterPro" id="IPR045474">
    <property type="entry name" value="GEVED"/>
</dbReference>
<dbReference type="Gene3D" id="2.60.40.10">
    <property type="entry name" value="Immunoglobulins"/>
    <property type="match status" value="3"/>
</dbReference>
<keyword evidence="1 3" id="KW-0732">Signal</keyword>
<dbReference type="Pfam" id="PF18962">
    <property type="entry name" value="Por_Secre_tail"/>
    <property type="match status" value="1"/>
</dbReference>
<dbReference type="InterPro" id="IPR013783">
    <property type="entry name" value="Ig-like_fold"/>
</dbReference>
<keyword evidence="5" id="KW-0645">Protease</keyword>
<keyword evidence="2" id="KW-1015">Disulfide bond</keyword>
<evidence type="ECO:0000256" key="1">
    <source>
        <dbReference type="ARBA" id="ARBA00022729"/>
    </source>
</evidence>
<dbReference type="InterPro" id="IPR024079">
    <property type="entry name" value="MetalloPept_cat_dom_sf"/>
</dbReference>
<dbReference type="PROSITE" id="PS50853">
    <property type="entry name" value="FN3"/>
    <property type="match status" value="2"/>
</dbReference>
<dbReference type="NCBIfam" id="TIGR04183">
    <property type="entry name" value="Por_Secre_tail"/>
    <property type="match status" value="1"/>
</dbReference>
<dbReference type="Pfam" id="PF13583">
    <property type="entry name" value="Reprolysin_4"/>
    <property type="match status" value="1"/>
</dbReference>
<dbReference type="GO" id="GO:0008237">
    <property type="term" value="F:metallopeptidase activity"/>
    <property type="evidence" value="ECO:0007669"/>
    <property type="project" value="UniProtKB-KW"/>
</dbReference>
<dbReference type="RefSeq" id="WP_097609340.1">
    <property type="nucleotide sequence ID" value="NZ_JBEWQH010000005.1"/>
</dbReference>
<dbReference type="SMART" id="SM00060">
    <property type="entry name" value="FN3"/>
    <property type="match status" value="2"/>
</dbReference>
<dbReference type="GO" id="GO:0098609">
    <property type="term" value="P:cell-cell adhesion"/>
    <property type="evidence" value="ECO:0007669"/>
    <property type="project" value="TreeGrafter"/>
</dbReference>
<accession>A0A290DAL0</accession>
<evidence type="ECO:0000256" key="3">
    <source>
        <dbReference type="SAM" id="SignalP"/>
    </source>
</evidence>
<dbReference type="Pfam" id="PF20009">
    <property type="entry name" value="GEVED"/>
    <property type="match status" value="1"/>
</dbReference>
<dbReference type="InterPro" id="IPR026444">
    <property type="entry name" value="Secre_tail"/>
</dbReference>
<dbReference type="PANTHER" id="PTHR44170:SF56">
    <property type="entry name" value="FIBRONECTIN TYPE-III DOMAIN-CONTAINING PROTEIN"/>
    <property type="match status" value="1"/>
</dbReference>
<proteinExistence type="predicted"/>
<protein>
    <submittedName>
        <fullName evidence="5">Metalloprotease M12b family</fullName>
    </submittedName>
</protein>
<feature type="chain" id="PRO_5012403122" evidence="3">
    <location>
        <begin position="19"/>
        <end position="1076"/>
    </location>
</feature>
<organism evidence="5">
    <name type="scientific">Flavobacterium columnare</name>
    <dbReference type="NCBI Taxonomy" id="996"/>
    <lineage>
        <taxon>Bacteria</taxon>
        <taxon>Pseudomonadati</taxon>
        <taxon>Bacteroidota</taxon>
        <taxon>Flavobacteriia</taxon>
        <taxon>Flavobacteriales</taxon>
        <taxon>Flavobacteriaceae</taxon>
        <taxon>Flavobacterium</taxon>
    </lineage>
</organism>
<dbReference type="PANTHER" id="PTHR44170">
    <property type="entry name" value="PROTEIN SIDEKICK"/>
    <property type="match status" value="1"/>
</dbReference>
<evidence type="ECO:0000259" key="4">
    <source>
        <dbReference type="PROSITE" id="PS50853"/>
    </source>
</evidence>
<sequence length="1076" mass="113815">MKKKLLSIALMATGVLLAQDGLWKRANANQKNLLESKIQLPEKNLFDLNVDLIKEQLAKSPNRFSRSTSATIISLPNSEGNLENFRVYENSNMDPALQAKYPQIRSYIGIGIDNPTSTAYFSISPLGFKSMTLNAGKSASFIEPYSKDLKTYSVYKKADKKQNLSSFECKILDKIEPNLKTTATNLRPNADDATLRTFRLALSVTGEYTTYFGGTRAQALAAMNATMTRINGVFEKDFNIRMNLIANNDVLIYTNASTDPYSAASTGTNGAWNTELQNNLTNTIGNAAYDVGHLFGASGGGGNAGCIGCICVDDTSSKTDKNKGSGYTSPSNGIPAGDTFDIDYVAHELGHQFGANHTHSYSSERTGANMEPGSGSTIMGYAGITPQDVQRNSDAYFHAYSIQQVTNNIKNKACSVNTATGNAIPTANAGLDFTIPKSTPFILTGTGTDADGDALTYIWEQFDNATSTQTGTSSAASATKPSGPIFRSYNPTNSPSRYFPQMASVLTGSTTTQGMDILVEALPSVARTINFRFTVRDNRAGGSANNSDDMIVTVNGTAGPFAITSQGIATSYTGGTSQLITWNVAGTTANGVNCSNVDILWSTNNGATWTTLLAGTPNDGTESITIPNTPTPTGRIMVKGSNHIFFDINNANITVTAGSSDTIPPTAPALSASGTTTSSTNLSWSGASDNVGITGYDVYSGTTLLGSITSTTYNVTGLTPSTTYSFTVKAKDAAGNISIASNIISVTTLTPVVDTVAPTSPVLSASGTTSNSTNLSWSGASDNVGITGYDVYSGTTLLGSITSTTYNVTGLAPSTTYSFTVKAKDAAGNISIASNVVNATTLSNTLNYCTSKGNSTADEKIGKVVIGTINNASTSTVGYENFTMLSTSAVRGSTQTITITPSWKSTAYPEGYSLFIDYNQDGDFTDSGESVWTKAPSTTTSVSGTFTIPTTATLGATRMRISMKYNGIPTSCETFSYGQVEDYTMNITSTAKENEKNENGISNFEITVFPIPSSETLTIKGVSEMATYKVYNLVGQTVLEGKINNEQINVTNCKAGSYILEVSDSHSTVTKRFIKE</sequence>
<evidence type="ECO:0000256" key="2">
    <source>
        <dbReference type="ARBA" id="ARBA00023157"/>
    </source>
</evidence>
<dbReference type="EMBL" id="MF535435">
    <property type="protein sequence ID" value="ATB19431.1"/>
    <property type="molecule type" value="Genomic_DNA"/>
</dbReference>
<dbReference type="SUPFAM" id="SSF49265">
    <property type="entry name" value="Fibronectin type III"/>
    <property type="match status" value="1"/>
</dbReference>
<dbReference type="AlphaFoldDB" id="A0A290DAL0"/>
<feature type="domain" description="Fibronectin type-III" evidence="4">
    <location>
        <begin position="664"/>
        <end position="751"/>
    </location>
</feature>